<keyword evidence="4" id="KW-1185">Reference proteome</keyword>
<dbReference type="GO" id="GO:0005886">
    <property type="term" value="C:plasma membrane"/>
    <property type="evidence" value="ECO:0007669"/>
    <property type="project" value="TreeGrafter"/>
</dbReference>
<dbReference type="Proteomes" id="UP000003573">
    <property type="component" value="Unassembled WGS sequence"/>
</dbReference>
<sequence length="401" mass="45485">MELFKTIRSILYTSMHWVFPLSLIYTVVVIIQNLFLLPSSFFSVTAGLKLFKISWMPFLIEHSMRFNRIVICLIACLFTARFIQLLLKRHQIDSFVPSIIVFLVTWLLFGQINFEADMRTPSQPIWLFLILGILLFYGFILLNQKFGSHLVTFRWLLISVSLYLALYWGATAYKLPLLNVNFYFQEGFSNLLGSGPSHLAEVILLSFFAVIFFSVGLIVPDILNAPTFSLDVVSDNLDSILEHSTQKIPHLFTLYTLQDAFALFGGVGLLLALAIAIIIGSKLVQQKTYSKMVYWSFIPLLFDQPLPLLLGFPILFQPLLLIPMLLTTFAAELLGAFVLMTGMLNPSVYEVPTGTPNILFGFLASNGDWRYLVMVALILSISVIIYLPFVKIVLLREAHDE</sequence>
<dbReference type="GO" id="GO:0009401">
    <property type="term" value="P:phosphoenolpyruvate-dependent sugar phosphotransferase system"/>
    <property type="evidence" value="ECO:0007669"/>
    <property type="project" value="InterPro"/>
</dbReference>
<dbReference type="eggNOG" id="COG1455">
    <property type="taxonomic scope" value="Bacteria"/>
</dbReference>
<evidence type="ECO:0000256" key="1">
    <source>
        <dbReference type="SAM" id="Phobius"/>
    </source>
</evidence>
<feature type="domain" description="PTS EIIC type-3" evidence="2">
    <location>
        <begin position="1"/>
        <end position="389"/>
    </location>
</feature>
<dbReference type="GO" id="GO:0008982">
    <property type="term" value="F:protein-N(PI)-phosphohistidine-sugar phosphotransferase activity"/>
    <property type="evidence" value="ECO:0007669"/>
    <property type="project" value="InterPro"/>
</dbReference>
<keyword evidence="1" id="KW-1133">Transmembrane helix</keyword>
<dbReference type="PANTHER" id="PTHR33989">
    <property type="match status" value="1"/>
</dbReference>
<dbReference type="RefSeq" id="WP_003079257.1">
    <property type="nucleotide sequence ID" value="NZ_AEUW02000001.1"/>
</dbReference>
<evidence type="ECO:0000313" key="3">
    <source>
        <dbReference type="EMBL" id="EHJ51910.1"/>
    </source>
</evidence>
<gene>
    <name evidence="3" type="ORF">STRMA_1770</name>
</gene>
<dbReference type="PANTHER" id="PTHR33989:SF4">
    <property type="entry name" value="PTS SYSTEM N,N'-DIACETYLCHITOBIOSE-SPECIFIC EIIC COMPONENT"/>
    <property type="match status" value="1"/>
</dbReference>
<feature type="transmembrane region" description="Helical" evidence="1">
    <location>
        <begin position="260"/>
        <end position="280"/>
    </location>
</feature>
<dbReference type="GO" id="GO:1902815">
    <property type="term" value="P:N,N'-diacetylchitobiose import"/>
    <property type="evidence" value="ECO:0007669"/>
    <property type="project" value="TreeGrafter"/>
</dbReference>
<evidence type="ECO:0000259" key="2">
    <source>
        <dbReference type="PROSITE" id="PS51105"/>
    </source>
</evidence>
<dbReference type="InterPro" id="IPR051088">
    <property type="entry name" value="PTS_Sugar-EIIC/EIIB"/>
</dbReference>
<feature type="transmembrane region" description="Helical" evidence="1">
    <location>
        <begin position="369"/>
        <end position="389"/>
    </location>
</feature>
<evidence type="ECO:0000313" key="4">
    <source>
        <dbReference type="Proteomes" id="UP000003573"/>
    </source>
</evidence>
<protein>
    <submittedName>
        <fullName evidence="3">Membrane protein</fullName>
    </submittedName>
</protein>
<feature type="transmembrane region" description="Helical" evidence="1">
    <location>
        <begin position="66"/>
        <end position="87"/>
    </location>
</feature>
<dbReference type="AlphaFoldDB" id="G5JV60"/>
<accession>G5JV60</accession>
<keyword evidence="1" id="KW-0472">Membrane</keyword>
<feature type="transmembrane region" description="Helical" evidence="1">
    <location>
        <begin position="124"/>
        <end position="143"/>
    </location>
</feature>
<dbReference type="EMBL" id="AEUW02000001">
    <property type="protein sequence ID" value="EHJ51910.1"/>
    <property type="molecule type" value="Genomic_DNA"/>
</dbReference>
<organism evidence="3 4">
    <name type="scientific">Streptococcus macacae NCTC 11558</name>
    <dbReference type="NCBI Taxonomy" id="764298"/>
    <lineage>
        <taxon>Bacteria</taxon>
        <taxon>Bacillati</taxon>
        <taxon>Bacillota</taxon>
        <taxon>Bacilli</taxon>
        <taxon>Lactobacillales</taxon>
        <taxon>Streptococcaceae</taxon>
        <taxon>Streptococcus</taxon>
    </lineage>
</organism>
<feature type="transmembrane region" description="Helical" evidence="1">
    <location>
        <begin position="292"/>
        <end position="312"/>
    </location>
</feature>
<proteinExistence type="predicted"/>
<name>G5JV60_9STRE</name>
<reference evidence="3 4" key="1">
    <citation type="journal article" date="2014" name="Int. J. Syst. Evol. Microbiol.">
        <title>Phylogenomics and the dynamic genome evolution of the genus Streptococcus.</title>
        <authorList>
            <consortium name="The Broad Institute Genome Sequencing Platform"/>
            <person name="Richards V.P."/>
            <person name="Palmer S.R."/>
            <person name="Pavinski Bitar P.D."/>
            <person name="Qin X."/>
            <person name="Weinstock G.M."/>
            <person name="Highlander S.K."/>
            <person name="Town C.D."/>
            <person name="Burne R.A."/>
            <person name="Stanhope M.J."/>
        </authorList>
    </citation>
    <scope>NUCLEOTIDE SEQUENCE [LARGE SCALE GENOMIC DNA]</scope>
    <source>
        <strain evidence="3 4">NCTC 11558</strain>
    </source>
</reference>
<feature type="transmembrane region" description="Helical" evidence="1">
    <location>
        <begin position="319"/>
        <end position="340"/>
    </location>
</feature>
<dbReference type="STRING" id="764298.STRMA_1770"/>
<feature type="transmembrane region" description="Helical" evidence="1">
    <location>
        <begin position="94"/>
        <end position="112"/>
    </location>
</feature>
<feature type="transmembrane region" description="Helical" evidence="1">
    <location>
        <begin position="21"/>
        <end position="46"/>
    </location>
</feature>
<feature type="transmembrane region" description="Helical" evidence="1">
    <location>
        <begin position="198"/>
        <end position="219"/>
    </location>
</feature>
<keyword evidence="1" id="KW-0812">Transmembrane</keyword>
<feature type="transmembrane region" description="Helical" evidence="1">
    <location>
        <begin position="155"/>
        <end position="178"/>
    </location>
</feature>
<dbReference type="OrthoDB" id="1651152at2"/>
<dbReference type="InterPro" id="IPR004501">
    <property type="entry name" value="PTS_EIIC_3"/>
</dbReference>
<comment type="caution">
    <text evidence="3">The sequence shown here is derived from an EMBL/GenBank/DDBJ whole genome shotgun (WGS) entry which is preliminary data.</text>
</comment>
<dbReference type="PROSITE" id="PS51105">
    <property type="entry name" value="PTS_EIIC_TYPE_3"/>
    <property type="match status" value="1"/>
</dbReference>